<dbReference type="InterPro" id="IPR014757">
    <property type="entry name" value="Tscrpt_reg_IclR_C"/>
</dbReference>
<protein>
    <recommendedName>
        <fullName evidence="8">IclR family transcriptional regulator</fullName>
    </recommendedName>
</protein>
<evidence type="ECO:0000313" key="7">
    <source>
        <dbReference type="Proteomes" id="UP000016943"/>
    </source>
</evidence>
<dbReference type="RefSeq" id="WP_020975929.1">
    <property type="nucleotide sequence ID" value="NC_022198.1"/>
</dbReference>
<evidence type="ECO:0000259" key="4">
    <source>
        <dbReference type="PROSITE" id="PS51077"/>
    </source>
</evidence>
<dbReference type="OrthoDB" id="3734039at2"/>
<evidence type="ECO:0000256" key="3">
    <source>
        <dbReference type="ARBA" id="ARBA00023163"/>
    </source>
</evidence>
<dbReference type="CDD" id="cd00090">
    <property type="entry name" value="HTH_ARSR"/>
    <property type="match status" value="1"/>
</dbReference>
<dbReference type="SUPFAM" id="SSF46785">
    <property type="entry name" value="Winged helix' DNA-binding domain"/>
    <property type="match status" value="1"/>
</dbReference>
<keyword evidence="3" id="KW-0804">Transcription</keyword>
<sequence>MSPGKSRVPAAANTLAILQVLTAADVPMSAARITQETGLPRSTVYHLLSVMEQAGFVVHLAEEQAYGLGVAAYEMASSYSRQQPLVRVGRRYAAALAMQVGGSTHISRLSGSEVVYLLEERAPDAVRLLTDVGVRLDAYRTASGKAMMAYLPAAEVKAAVGVHGVGGRDFSEFEHDLCIVRQRGWAEETGLVSPGQESLAVPLFDHLGRASSSLALTYRQGSLAESKKQQLLAEMVETAGKIASTVYGSNVLHLHSLGSQTI</sequence>
<evidence type="ECO:0000313" key="6">
    <source>
        <dbReference type="EMBL" id="AGU14778.1"/>
    </source>
</evidence>
<dbReference type="InterPro" id="IPR036390">
    <property type="entry name" value="WH_DNA-bd_sf"/>
</dbReference>
<proteinExistence type="predicted"/>
<dbReference type="PANTHER" id="PTHR30136">
    <property type="entry name" value="HELIX-TURN-HELIX TRANSCRIPTIONAL REGULATOR, ICLR FAMILY"/>
    <property type="match status" value="1"/>
</dbReference>
<dbReference type="InterPro" id="IPR029016">
    <property type="entry name" value="GAF-like_dom_sf"/>
</dbReference>
<dbReference type="Proteomes" id="UP000016943">
    <property type="component" value="Chromosome"/>
</dbReference>
<keyword evidence="7" id="KW-1185">Reference proteome</keyword>
<dbReference type="GO" id="GO:0003700">
    <property type="term" value="F:DNA-binding transcription factor activity"/>
    <property type="evidence" value="ECO:0007669"/>
    <property type="project" value="TreeGrafter"/>
</dbReference>
<dbReference type="PATRIC" id="fig|1348662.3.peg.617"/>
<dbReference type="EMBL" id="CP006365">
    <property type="protein sequence ID" value="AGU14778.1"/>
    <property type="molecule type" value="Genomic_DNA"/>
</dbReference>
<gene>
    <name evidence="6" type="ORF">CARG_03130</name>
</gene>
<dbReference type="PROSITE" id="PS51078">
    <property type="entry name" value="ICLR_ED"/>
    <property type="match status" value="1"/>
</dbReference>
<dbReference type="SUPFAM" id="SSF55781">
    <property type="entry name" value="GAF domain-like"/>
    <property type="match status" value="1"/>
</dbReference>
<accession>U3GWD3</accession>
<name>U3GWD3_9CORY</name>
<dbReference type="KEGG" id="caz:CARG_03130"/>
<dbReference type="Pfam" id="PF09339">
    <property type="entry name" value="HTH_IclR"/>
    <property type="match status" value="1"/>
</dbReference>
<dbReference type="PROSITE" id="PS51077">
    <property type="entry name" value="HTH_ICLR"/>
    <property type="match status" value="1"/>
</dbReference>
<dbReference type="InterPro" id="IPR005471">
    <property type="entry name" value="Tscrpt_reg_IclR_N"/>
</dbReference>
<dbReference type="STRING" id="1348662.CARG_03130"/>
<keyword evidence="1" id="KW-0805">Transcription regulation</keyword>
<dbReference type="SMART" id="SM00346">
    <property type="entry name" value="HTH_ICLR"/>
    <property type="match status" value="1"/>
</dbReference>
<dbReference type="InterPro" id="IPR036388">
    <property type="entry name" value="WH-like_DNA-bd_sf"/>
</dbReference>
<dbReference type="AlphaFoldDB" id="U3GWD3"/>
<evidence type="ECO:0008006" key="8">
    <source>
        <dbReference type="Google" id="ProtNLM"/>
    </source>
</evidence>
<dbReference type="GeneID" id="78249449"/>
<feature type="domain" description="IclR-ED" evidence="5">
    <location>
        <begin position="71"/>
        <end position="249"/>
    </location>
</feature>
<keyword evidence="2" id="KW-0238">DNA-binding</keyword>
<dbReference type="Pfam" id="PF01614">
    <property type="entry name" value="IclR_C"/>
    <property type="match status" value="1"/>
</dbReference>
<dbReference type="InterPro" id="IPR011991">
    <property type="entry name" value="ArsR-like_HTH"/>
</dbReference>
<dbReference type="Gene3D" id="1.10.10.10">
    <property type="entry name" value="Winged helix-like DNA-binding domain superfamily/Winged helix DNA-binding domain"/>
    <property type="match status" value="1"/>
</dbReference>
<dbReference type="eggNOG" id="COG1414">
    <property type="taxonomic scope" value="Bacteria"/>
</dbReference>
<evidence type="ECO:0000256" key="2">
    <source>
        <dbReference type="ARBA" id="ARBA00023125"/>
    </source>
</evidence>
<reference evidence="6 7" key="1">
    <citation type="journal article" date="2013" name="Genome Announc.">
        <title>Whole-Genome Sequence of the Clinical Strain Corynebacterium argentoratense DSM 44202, Isolated from a Human Throat Specimen.</title>
        <authorList>
            <person name="Bomholt C."/>
            <person name="Glaub A."/>
            <person name="Gravermann K."/>
            <person name="Albersmeier A."/>
            <person name="Brinkrolf K."/>
            <person name="Ruckert C."/>
            <person name="Tauch A."/>
        </authorList>
    </citation>
    <scope>NUCLEOTIDE SEQUENCE [LARGE SCALE GENOMIC DNA]</scope>
    <source>
        <strain evidence="6">DSM 44202</strain>
    </source>
</reference>
<dbReference type="PANTHER" id="PTHR30136:SF24">
    <property type="entry name" value="HTH-TYPE TRANSCRIPTIONAL REPRESSOR ALLR"/>
    <property type="match status" value="1"/>
</dbReference>
<dbReference type="GO" id="GO:0045892">
    <property type="term" value="P:negative regulation of DNA-templated transcription"/>
    <property type="evidence" value="ECO:0007669"/>
    <property type="project" value="TreeGrafter"/>
</dbReference>
<dbReference type="Gene3D" id="3.30.450.40">
    <property type="match status" value="1"/>
</dbReference>
<dbReference type="HOGENOM" id="CLU_062618_6_4_11"/>
<evidence type="ECO:0000259" key="5">
    <source>
        <dbReference type="PROSITE" id="PS51078"/>
    </source>
</evidence>
<dbReference type="GO" id="GO:0003677">
    <property type="term" value="F:DNA binding"/>
    <property type="evidence" value="ECO:0007669"/>
    <property type="project" value="UniProtKB-KW"/>
</dbReference>
<organism evidence="6 7">
    <name type="scientific">Corynebacterium argentoratense DSM 44202</name>
    <dbReference type="NCBI Taxonomy" id="1348662"/>
    <lineage>
        <taxon>Bacteria</taxon>
        <taxon>Bacillati</taxon>
        <taxon>Actinomycetota</taxon>
        <taxon>Actinomycetes</taxon>
        <taxon>Mycobacteriales</taxon>
        <taxon>Corynebacteriaceae</taxon>
        <taxon>Corynebacterium</taxon>
    </lineage>
</organism>
<dbReference type="InterPro" id="IPR050707">
    <property type="entry name" value="HTH_MetabolicPath_Reg"/>
</dbReference>
<evidence type="ECO:0000256" key="1">
    <source>
        <dbReference type="ARBA" id="ARBA00023015"/>
    </source>
</evidence>
<feature type="domain" description="HTH iclR-type" evidence="4">
    <location>
        <begin position="8"/>
        <end position="70"/>
    </location>
</feature>